<accession>A0A8J7UW35</accession>
<organism evidence="4 5">
    <name type="scientific">Natronogracilivirga saccharolytica</name>
    <dbReference type="NCBI Taxonomy" id="2812953"/>
    <lineage>
        <taxon>Bacteria</taxon>
        <taxon>Pseudomonadati</taxon>
        <taxon>Balneolota</taxon>
        <taxon>Balneolia</taxon>
        <taxon>Balneolales</taxon>
        <taxon>Cyclonatronaceae</taxon>
        <taxon>Natronogracilivirga</taxon>
    </lineage>
</organism>
<dbReference type="Gene3D" id="3.60.21.10">
    <property type="match status" value="1"/>
</dbReference>
<dbReference type="InterPro" id="IPR004843">
    <property type="entry name" value="Calcineurin-like_PHP"/>
</dbReference>
<dbReference type="RefSeq" id="WP_210512679.1">
    <property type="nucleotide sequence ID" value="NZ_JAFIDN010000009.1"/>
</dbReference>
<dbReference type="AlphaFoldDB" id="A0A8J7UW35"/>
<dbReference type="InterPro" id="IPR029052">
    <property type="entry name" value="Metallo-depent_PP-like"/>
</dbReference>
<sequence length="644" mass="71836">MFTLLHPPVNRTFIATSLFFFAFFLTGLLHFNTTIATGASANQPESPPERGDTRIVIISDLNSSYGSTDYDPEVDSVVARLPGYDPDIVIIPGDMIAGQHLRLDEDDLWAMWDAFDERIAAPMRDAGIPFGFTLGNHDGSSSGSFDHERDVAAEYWNRPESDPGLNFLSKEHYPYWFSYKHGDIFFATWDASSARIFEENISWLREQLTSEEAQNARYRIVLGHLPLYPLAYGRNRPGEVLNKPDRYLELFRKHGVDMYVSGHHHAYYPGKRDDIRLLSAGAVGQGPRQILGSPHPPRKAYTVLDFDWDSGDIRNTTRNPVNDERITHRELPVHLHGIQGYLVRDDQKPAQSYTALLHEPESLTPVSAASARLEGDSLMIEGCFTDPGSTLLQGPEAAVALRFGPQQIEGETIATLFPVHPDETDMQDRLPDAFGNNDSFPETLRETFAETDIAGCFEGRVRLTSHQKEMTAAGMVHIAIRTLDHPDGGIRGQLLPEGTTEPPAVALTDTVISPDEQSTDRKRNGGSESGNYSNETTGDHAPENSKNFDFEVTWDDVLHPDGFPVGFVYQISRDDTFDDILFQKHARYENRIELNAEEILSGMDSSHTDQKNGGKYRLYHRVISTDGLHMAAGTAALLEISSGD</sequence>
<feature type="compositionally biased region" description="Basic and acidic residues" evidence="2">
    <location>
        <begin position="537"/>
        <end position="546"/>
    </location>
</feature>
<dbReference type="SUPFAM" id="SSF56300">
    <property type="entry name" value="Metallo-dependent phosphatases"/>
    <property type="match status" value="1"/>
</dbReference>
<keyword evidence="1" id="KW-0732">Signal</keyword>
<name>A0A8J7UW35_9BACT</name>
<feature type="domain" description="Calcineurin-like phosphoesterase" evidence="3">
    <location>
        <begin position="54"/>
        <end position="267"/>
    </location>
</feature>
<evidence type="ECO:0000259" key="3">
    <source>
        <dbReference type="Pfam" id="PF00149"/>
    </source>
</evidence>
<evidence type="ECO:0000313" key="5">
    <source>
        <dbReference type="Proteomes" id="UP000673975"/>
    </source>
</evidence>
<proteinExistence type="predicted"/>
<evidence type="ECO:0000313" key="4">
    <source>
        <dbReference type="EMBL" id="MBP3193231.1"/>
    </source>
</evidence>
<dbReference type="EMBL" id="JAFIDN010000009">
    <property type="protein sequence ID" value="MBP3193231.1"/>
    <property type="molecule type" value="Genomic_DNA"/>
</dbReference>
<protein>
    <submittedName>
        <fullName evidence="4">Metallophosphoesterase</fullName>
    </submittedName>
</protein>
<reference evidence="4" key="1">
    <citation type="submission" date="2021-02" db="EMBL/GenBank/DDBJ databases">
        <title>Natronogracilivirga saccharolytica gen. nov. sp. nov. a new anaerobic, haloalkiliphilic carbohydrate-fermenting bacterium from soda lake and proposing of Cyclonatronumiaceae fam. nov. in the phylum Balneolaeota.</title>
        <authorList>
            <person name="Zhilina T.N."/>
            <person name="Sorokin D.Y."/>
            <person name="Zavarzina D.G."/>
            <person name="Toshchakov S.V."/>
            <person name="Kublanov I.V."/>
        </authorList>
    </citation>
    <scope>NUCLEOTIDE SEQUENCE</scope>
    <source>
        <strain evidence="4">Z-1702</strain>
    </source>
</reference>
<dbReference type="Pfam" id="PF00149">
    <property type="entry name" value="Metallophos"/>
    <property type="match status" value="1"/>
</dbReference>
<evidence type="ECO:0000256" key="1">
    <source>
        <dbReference type="ARBA" id="ARBA00022729"/>
    </source>
</evidence>
<dbReference type="Proteomes" id="UP000673975">
    <property type="component" value="Unassembled WGS sequence"/>
</dbReference>
<comment type="caution">
    <text evidence="4">The sequence shown here is derived from an EMBL/GenBank/DDBJ whole genome shotgun (WGS) entry which is preliminary data.</text>
</comment>
<dbReference type="PANTHER" id="PTHR22953:SF153">
    <property type="entry name" value="PURPLE ACID PHOSPHATASE"/>
    <property type="match status" value="1"/>
</dbReference>
<dbReference type="PANTHER" id="PTHR22953">
    <property type="entry name" value="ACID PHOSPHATASE RELATED"/>
    <property type="match status" value="1"/>
</dbReference>
<keyword evidence="5" id="KW-1185">Reference proteome</keyword>
<dbReference type="GO" id="GO:0003993">
    <property type="term" value="F:acid phosphatase activity"/>
    <property type="evidence" value="ECO:0007669"/>
    <property type="project" value="InterPro"/>
</dbReference>
<evidence type="ECO:0000256" key="2">
    <source>
        <dbReference type="SAM" id="MobiDB-lite"/>
    </source>
</evidence>
<dbReference type="InterPro" id="IPR039331">
    <property type="entry name" value="PAPs-like"/>
</dbReference>
<feature type="region of interest" description="Disordered" evidence="2">
    <location>
        <begin position="489"/>
        <end position="546"/>
    </location>
</feature>
<gene>
    <name evidence="4" type="ORF">NATSA_11190</name>
</gene>